<sequence>MTTELHEFYFRNNFKNISTLNISDEIFLAFKNGQFIDILSPNNVIAYLKCSILRHSEYECMKFFNLLSKFSWIDIFCENNILFKIAIDIGNYDIVKYFIDQGIDVCFENNVAIKIASGQENSDIVNMIINNGGDPCIDNHFPFKYSVILNCMKNIKIFMNYGSNCSECCDFAINNAHNIKTINIVIKKGINVCASEIYGLFLKKRMLIYDQVKNLLESGADVSYLSNQDIFNIVKTRNNDLIKLYVKFGVDFSKLNNLDVQRNNTINLLLSQGVDNNNLLHLLFDKM</sequence>
<accession>A0ABM7NSG3</accession>
<dbReference type="InterPro" id="IPR002110">
    <property type="entry name" value="Ankyrin_rpt"/>
</dbReference>
<dbReference type="Proteomes" id="UP001321479">
    <property type="component" value="Segment"/>
</dbReference>
<reference evidence="1 2" key="1">
    <citation type="submission" date="2021-02" db="EMBL/GenBank/DDBJ databases">
        <title>Cotonvirus japonicus, which uses Golgi apparatus of host cells for its virion factory, phylogenetically links tailed tupanvirus and icosahedral mimivirus.</title>
        <authorList>
            <person name="Takahashi H."/>
            <person name="Fukaya S."/>
            <person name="Song C."/>
            <person name="Murata K."/>
            <person name="Takemura M."/>
        </authorList>
    </citation>
    <scope>NUCLEOTIDE SEQUENCE [LARGE SCALE GENOMIC DNA]</scope>
</reference>
<dbReference type="SMART" id="SM00248">
    <property type="entry name" value="ANK"/>
    <property type="match status" value="3"/>
</dbReference>
<evidence type="ECO:0000313" key="1">
    <source>
        <dbReference type="EMBL" id="BCS83102.1"/>
    </source>
</evidence>
<keyword evidence="2" id="KW-1185">Reference proteome</keyword>
<evidence type="ECO:0000313" key="2">
    <source>
        <dbReference type="Proteomes" id="UP001321479"/>
    </source>
</evidence>
<proteinExistence type="predicted"/>
<dbReference type="EMBL" id="AP024483">
    <property type="protein sequence ID" value="BCS83102.1"/>
    <property type="molecule type" value="Genomic_DNA"/>
</dbReference>
<protein>
    <submittedName>
        <fullName evidence="1">Ankyrin repeat protein</fullName>
    </submittedName>
</protein>
<dbReference type="InterPro" id="IPR036770">
    <property type="entry name" value="Ankyrin_rpt-contain_sf"/>
</dbReference>
<organism evidence="1 2">
    <name type="scientific">Cotonvirus japonicus</name>
    <dbReference type="NCBI Taxonomy" id="2811091"/>
    <lineage>
        <taxon>Viruses</taxon>
        <taxon>Varidnaviria</taxon>
        <taxon>Bamfordvirae</taxon>
        <taxon>Nucleocytoviricota</taxon>
        <taxon>Megaviricetes</taxon>
        <taxon>Imitervirales</taxon>
        <taxon>Mimiviridae</taxon>
        <taxon>Megamimivirinae</taxon>
        <taxon>Cotonvirus</taxon>
        <taxon>Cotonvirus japonicum</taxon>
    </lineage>
</organism>
<dbReference type="RefSeq" id="YP_010841710.1">
    <property type="nucleotide sequence ID" value="NC_079139.1"/>
</dbReference>
<dbReference type="Gene3D" id="1.25.40.20">
    <property type="entry name" value="Ankyrin repeat-containing domain"/>
    <property type="match status" value="1"/>
</dbReference>
<dbReference type="SUPFAM" id="SSF48403">
    <property type="entry name" value="Ankyrin repeat"/>
    <property type="match status" value="1"/>
</dbReference>
<dbReference type="GeneID" id="80558307"/>
<name>A0ABM7NSG3_9VIRU</name>